<feature type="transmembrane region" description="Helical" evidence="7">
    <location>
        <begin position="438"/>
        <end position="460"/>
    </location>
</feature>
<keyword evidence="9" id="KW-1185">Reference proteome</keyword>
<dbReference type="Proteomes" id="UP000028181">
    <property type="component" value="Chromosome I"/>
</dbReference>
<feature type="transmembrane region" description="Helical" evidence="7">
    <location>
        <begin position="42"/>
        <end position="64"/>
    </location>
</feature>
<feature type="transmembrane region" description="Helical" evidence="7">
    <location>
        <begin position="115"/>
        <end position="138"/>
    </location>
</feature>
<dbReference type="GeneID" id="24258376"/>
<dbReference type="PATRIC" id="fig|1028800.3.peg.3840"/>
<gene>
    <name evidence="8" type="ORF">RG540_CH37870</name>
</gene>
<dbReference type="InterPro" id="IPR048279">
    <property type="entry name" value="MdtK-like"/>
</dbReference>
<name>A0A068SUT1_NEOGA</name>
<feature type="transmembrane region" description="Helical" evidence="7">
    <location>
        <begin position="263"/>
        <end position="288"/>
    </location>
</feature>
<dbReference type="HOGENOM" id="CLU_012893_5_3_5"/>
<dbReference type="PIRSF" id="PIRSF006603">
    <property type="entry name" value="DinF"/>
    <property type="match status" value="1"/>
</dbReference>
<dbReference type="eggNOG" id="COG0534">
    <property type="taxonomic scope" value="Bacteria"/>
</dbReference>
<evidence type="ECO:0000256" key="1">
    <source>
        <dbReference type="ARBA" id="ARBA00004429"/>
    </source>
</evidence>
<dbReference type="CDD" id="cd13148">
    <property type="entry name" value="MATE_like_3"/>
    <property type="match status" value="1"/>
</dbReference>
<dbReference type="PANTHER" id="PTHR43549">
    <property type="entry name" value="MULTIDRUG RESISTANCE PROTEIN YPNP-RELATED"/>
    <property type="match status" value="1"/>
</dbReference>
<keyword evidence="5 7" id="KW-1133">Transmembrane helix</keyword>
<dbReference type="GO" id="GO:0005886">
    <property type="term" value="C:plasma membrane"/>
    <property type="evidence" value="ECO:0007669"/>
    <property type="project" value="UniProtKB-SubCell"/>
</dbReference>
<comment type="subcellular location">
    <subcellularLocation>
        <location evidence="1">Cell inner membrane</location>
        <topology evidence="1">Multi-pass membrane protein</topology>
    </subcellularLocation>
</comment>
<dbReference type="InterPro" id="IPR052031">
    <property type="entry name" value="Membrane_Transporter-Flippase"/>
</dbReference>
<keyword evidence="6 7" id="KW-0472">Membrane</keyword>
<dbReference type="InterPro" id="IPR002528">
    <property type="entry name" value="MATE_fam"/>
</dbReference>
<evidence type="ECO:0000313" key="9">
    <source>
        <dbReference type="Proteomes" id="UP000028181"/>
    </source>
</evidence>
<dbReference type="EMBL" id="HG938353">
    <property type="protein sequence ID" value="CDN49943.1"/>
    <property type="molecule type" value="Genomic_DNA"/>
</dbReference>
<feature type="transmembrane region" description="Helical" evidence="7">
    <location>
        <begin position="410"/>
        <end position="432"/>
    </location>
</feature>
<feature type="transmembrane region" description="Helical" evidence="7">
    <location>
        <begin position="187"/>
        <end position="211"/>
    </location>
</feature>
<accession>A0A068SUT1</accession>
<proteinExistence type="predicted"/>
<evidence type="ECO:0000313" key="8">
    <source>
        <dbReference type="EMBL" id="CDN49943.1"/>
    </source>
</evidence>
<dbReference type="Pfam" id="PF01554">
    <property type="entry name" value="MatE"/>
    <property type="match status" value="2"/>
</dbReference>
<dbReference type="AlphaFoldDB" id="A0A068SUT1"/>
<keyword evidence="2" id="KW-0813">Transport</keyword>
<dbReference type="GO" id="GO:0042910">
    <property type="term" value="F:xenobiotic transmembrane transporter activity"/>
    <property type="evidence" value="ECO:0007669"/>
    <property type="project" value="InterPro"/>
</dbReference>
<dbReference type="OrthoDB" id="9806302at2"/>
<dbReference type="RefSeq" id="WP_038591032.1">
    <property type="nucleotide sequence ID" value="NZ_HG938353.1"/>
</dbReference>
<feature type="transmembrane region" description="Helical" evidence="7">
    <location>
        <begin position="158"/>
        <end position="180"/>
    </location>
</feature>
<evidence type="ECO:0000256" key="4">
    <source>
        <dbReference type="ARBA" id="ARBA00022692"/>
    </source>
</evidence>
<feature type="transmembrane region" description="Helical" evidence="7">
    <location>
        <begin position="308"/>
        <end position="328"/>
    </location>
</feature>
<sequence>MSAVTTEAVEAASPFEDTDAAPINPRTRQLLQDPILPMLIRLAWPNILIMLAQASTGLIETWWISHMGTAALAGMALVFPAVMLMQMMSAGGFGGAISSAIARALGSGRRGDADLLAWHAVVVNVAIGLLFSAVMLAYGRPIYRALGGEGAELEAALVYSNVVFGGMIFVWLMNGLASVVRGTGNMLFPALVTCVGAVLLVPVSPLLIFGFGPFPGLGIAGGGLALVLYSFGGTAVLAWYILSGRNLVRFGVGPLRWTMFRDIVRLGAAAAINSILTNVTIGIATALVATKAGVSAVAGFGTGARLEYLLIPVIFGIGAPMVALVGTNMGAGQKDRAMRIAFTGAAIAFVITEVIGLIAAIFPVAWISLFSEEHGAIDAGVAYLQIVGPVYGFFGGGLALYFASQGAGQLLWPLACGFLRLAIAGLGGWLALEFTGSLNGLFFALAVGLVAYGGILFLAIRSGVWFRGKAA</sequence>
<feature type="transmembrane region" description="Helical" evidence="7">
    <location>
        <begin position="381"/>
        <end position="403"/>
    </location>
</feature>
<evidence type="ECO:0000256" key="7">
    <source>
        <dbReference type="SAM" id="Phobius"/>
    </source>
</evidence>
<evidence type="ECO:0000256" key="5">
    <source>
        <dbReference type="ARBA" id="ARBA00022989"/>
    </source>
</evidence>
<keyword evidence="3" id="KW-1003">Cell membrane</keyword>
<evidence type="ECO:0000256" key="3">
    <source>
        <dbReference type="ARBA" id="ARBA00022475"/>
    </source>
</evidence>
<evidence type="ECO:0000256" key="6">
    <source>
        <dbReference type="ARBA" id="ARBA00023136"/>
    </source>
</evidence>
<dbReference type="GO" id="GO:0015297">
    <property type="term" value="F:antiporter activity"/>
    <property type="evidence" value="ECO:0007669"/>
    <property type="project" value="InterPro"/>
</dbReference>
<feature type="transmembrane region" description="Helical" evidence="7">
    <location>
        <begin position="70"/>
        <end position="94"/>
    </location>
</feature>
<organism evidence="8 9">
    <name type="scientific">Neorhizobium galegae bv. orientalis str. HAMBI 540</name>
    <dbReference type="NCBI Taxonomy" id="1028800"/>
    <lineage>
        <taxon>Bacteria</taxon>
        <taxon>Pseudomonadati</taxon>
        <taxon>Pseudomonadota</taxon>
        <taxon>Alphaproteobacteria</taxon>
        <taxon>Hyphomicrobiales</taxon>
        <taxon>Rhizobiaceae</taxon>
        <taxon>Rhizobium/Agrobacterium group</taxon>
        <taxon>Neorhizobium</taxon>
    </lineage>
</organism>
<keyword evidence="4 7" id="KW-0812">Transmembrane</keyword>
<feature type="transmembrane region" description="Helical" evidence="7">
    <location>
        <begin position="340"/>
        <end position="369"/>
    </location>
</feature>
<protein>
    <submittedName>
        <fullName evidence="8">MATE efflux family protein</fullName>
    </submittedName>
</protein>
<reference evidence="9" key="1">
    <citation type="journal article" date="2014" name="BMC Genomics">
        <title>Genome sequencing of two Neorhizobium galegae strains reveals a noeT gene responsible for the unusual acetylation of the nodulation factors.</title>
        <authorList>
            <person name="Osterman J."/>
            <person name="Marsh J."/>
            <person name="Laine P.K."/>
            <person name="Zeng Z."/>
            <person name="Alatalo E."/>
            <person name="Sullivan J.T."/>
            <person name="Young J.P."/>
            <person name="Thomas-Oates J."/>
            <person name="Paulin L."/>
            <person name="Lindstrom K."/>
        </authorList>
    </citation>
    <scope>NUCLEOTIDE SEQUENCE [LARGE SCALE GENOMIC DNA]</scope>
    <source>
        <strain evidence="9">HAMBI 540</strain>
    </source>
</reference>
<dbReference type="PANTHER" id="PTHR43549:SF3">
    <property type="entry name" value="MULTIDRUG RESISTANCE PROTEIN YPNP-RELATED"/>
    <property type="match status" value="1"/>
</dbReference>
<evidence type="ECO:0000256" key="2">
    <source>
        <dbReference type="ARBA" id="ARBA00022448"/>
    </source>
</evidence>
<dbReference type="KEGG" id="ngg:RG540_CH37870"/>
<feature type="transmembrane region" description="Helical" evidence="7">
    <location>
        <begin position="217"/>
        <end position="242"/>
    </location>
</feature>